<accession>L1J530</accession>
<dbReference type="PaxDb" id="55529-EKX43427"/>
<protein>
    <submittedName>
        <fullName evidence="2 3">Uncharacterized protein</fullName>
    </submittedName>
</protein>
<name>L1J530_GUITC</name>
<evidence type="ECO:0000256" key="1">
    <source>
        <dbReference type="SAM" id="MobiDB-lite"/>
    </source>
</evidence>
<dbReference type="HOGENOM" id="CLU_1698869_0_0_1"/>
<dbReference type="KEGG" id="gtt:GUITHDRAFT_110549"/>
<dbReference type="Proteomes" id="UP000011087">
    <property type="component" value="Unassembled WGS sequence"/>
</dbReference>
<reference evidence="4" key="2">
    <citation type="submission" date="2012-11" db="EMBL/GenBank/DDBJ databases">
        <authorList>
            <person name="Kuo A."/>
            <person name="Curtis B.A."/>
            <person name="Tanifuji G."/>
            <person name="Burki F."/>
            <person name="Gruber A."/>
            <person name="Irimia M."/>
            <person name="Maruyama S."/>
            <person name="Arias M.C."/>
            <person name="Ball S.G."/>
            <person name="Gile G.H."/>
            <person name="Hirakawa Y."/>
            <person name="Hopkins J.F."/>
            <person name="Rensing S.A."/>
            <person name="Schmutz J."/>
            <person name="Symeonidi A."/>
            <person name="Elias M."/>
            <person name="Eveleigh R.J."/>
            <person name="Herman E.K."/>
            <person name="Klute M.J."/>
            <person name="Nakayama T."/>
            <person name="Obornik M."/>
            <person name="Reyes-Prieto A."/>
            <person name="Armbrust E.V."/>
            <person name="Aves S.J."/>
            <person name="Beiko R.G."/>
            <person name="Coutinho P."/>
            <person name="Dacks J.B."/>
            <person name="Durnford D.G."/>
            <person name="Fast N.M."/>
            <person name="Green B.R."/>
            <person name="Grisdale C."/>
            <person name="Hempe F."/>
            <person name="Henrissat B."/>
            <person name="Hoppner M.P."/>
            <person name="Ishida K.-I."/>
            <person name="Kim E."/>
            <person name="Koreny L."/>
            <person name="Kroth P.G."/>
            <person name="Liu Y."/>
            <person name="Malik S.-B."/>
            <person name="Maier U.G."/>
            <person name="McRose D."/>
            <person name="Mock T."/>
            <person name="Neilson J.A."/>
            <person name="Onodera N.T."/>
            <person name="Poole A.M."/>
            <person name="Pritham E.J."/>
            <person name="Richards T.A."/>
            <person name="Rocap G."/>
            <person name="Roy S.W."/>
            <person name="Sarai C."/>
            <person name="Schaack S."/>
            <person name="Shirato S."/>
            <person name="Slamovits C.H."/>
            <person name="Spencer D.F."/>
            <person name="Suzuki S."/>
            <person name="Worden A.Z."/>
            <person name="Zauner S."/>
            <person name="Barry K."/>
            <person name="Bell C."/>
            <person name="Bharti A.K."/>
            <person name="Crow J.A."/>
            <person name="Grimwood J."/>
            <person name="Kramer R."/>
            <person name="Lindquist E."/>
            <person name="Lucas S."/>
            <person name="Salamov A."/>
            <person name="McFadden G.I."/>
            <person name="Lane C.E."/>
            <person name="Keeling P.J."/>
            <person name="Gray M.W."/>
            <person name="Grigoriev I.V."/>
            <person name="Archibald J.M."/>
        </authorList>
    </citation>
    <scope>NUCLEOTIDE SEQUENCE</scope>
    <source>
        <strain evidence="4">CCMP2712</strain>
    </source>
</reference>
<gene>
    <name evidence="2" type="ORF">GUITHDRAFT_110549</name>
</gene>
<evidence type="ECO:0000313" key="4">
    <source>
        <dbReference type="Proteomes" id="UP000011087"/>
    </source>
</evidence>
<reference evidence="2 4" key="1">
    <citation type="journal article" date="2012" name="Nature">
        <title>Algal genomes reveal evolutionary mosaicism and the fate of nucleomorphs.</title>
        <authorList>
            <consortium name="DOE Joint Genome Institute"/>
            <person name="Curtis B.A."/>
            <person name="Tanifuji G."/>
            <person name="Burki F."/>
            <person name="Gruber A."/>
            <person name="Irimia M."/>
            <person name="Maruyama S."/>
            <person name="Arias M.C."/>
            <person name="Ball S.G."/>
            <person name="Gile G.H."/>
            <person name="Hirakawa Y."/>
            <person name="Hopkins J.F."/>
            <person name="Kuo A."/>
            <person name="Rensing S.A."/>
            <person name="Schmutz J."/>
            <person name="Symeonidi A."/>
            <person name="Elias M."/>
            <person name="Eveleigh R.J."/>
            <person name="Herman E.K."/>
            <person name="Klute M.J."/>
            <person name="Nakayama T."/>
            <person name="Obornik M."/>
            <person name="Reyes-Prieto A."/>
            <person name="Armbrust E.V."/>
            <person name="Aves S.J."/>
            <person name="Beiko R.G."/>
            <person name="Coutinho P."/>
            <person name="Dacks J.B."/>
            <person name="Durnford D.G."/>
            <person name="Fast N.M."/>
            <person name="Green B.R."/>
            <person name="Grisdale C.J."/>
            <person name="Hempel F."/>
            <person name="Henrissat B."/>
            <person name="Hoppner M.P."/>
            <person name="Ishida K."/>
            <person name="Kim E."/>
            <person name="Koreny L."/>
            <person name="Kroth P.G."/>
            <person name="Liu Y."/>
            <person name="Malik S.B."/>
            <person name="Maier U.G."/>
            <person name="McRose D."/>
            <person name="Mock T."/>
            <person name="Neilson J.A."/>
            <person name="Onodera N.T."/>
            <person name="Poole A.M."/>
            <person name="Pritham E.J."/>
            <person name="Richards T.A."/>
            <person name="Rocap G."/>
            <person name="Roy S.W."/>
            <person name="Sarai C."/>
            <person name="Schaack S."/>
            <person name="Shirato S."/>
            <person name="Slamovits C.H."/>
            <person name="Spencer D.F."/>
            <person name="Suzuki S."/>
            <person name="Worden A.Z."/>
            <person name="Zauner S."/>
            <person name="Barry K."/>
            <person name="Bell C."/>
            <person name="Bharti A.K."/>
            <person name="Crow J.A."/>
            <person name="Grimwood J."/>
            <person name="Kramer R."/>
            <person name="Lindquist E."/>
            <person name="Lucas S."/>
            <person name="Salamov A."/>
            <person name="McFadden G.I."/>
            <person name="Lane C.E."/>
            <person name="Keeling P.J."/>
            <person name="Gray M.W."/>
            <person name="Grigoriev I.V."/>
            <person name="Archibald J.M."/>
        </authorList>
    </citation>
    <scope>NUCLEOTIDE SEQUENCE</scope>
    <source>
        <strain evidence="2 4">CCMP2712</strain>
    </source>
</reference>
<evidence type="ECO:0000313" key="3">
    <source>
        <dbReference type="EnsemblProtists" id="EKX43427"/>
    </source>
</evidence>
<proteinExistence type="predicted"/>
<dbReference type="AlphaFoldDB" id="L1J530"/>
<reference evidence="3" key="3">
    <citation type="submission" date="2016-03" db="UniProtKB">
        <authorList>
            <consortium name="EnsemblProtists"/>
        </authorList>
    </citation>
    <scope>IDENTIFICATION</scope>
</reference>
<dbReference type="RefSeq" id="XP_005830407.1">
    <property type="nucleotide sequence ID" value="XM_005830350.1"/>
</dbReference>
<evidence type="ECO:0000313" key="2">
    <source>
        <dbReference type="EMBL" id="EKX43427.1"/>
    </source>
</evidence>
<keyword evidence="4" id="KW-1185">Reference proteome</keyword>
<dbReference type="EnsemblProtists" id="EKX43427">
    <property type="protein sequence ID" value="EKX43427"/>
    <property type="gene ID" value="GUITHDRAFT_110549"/>
</dbReference>
<dbReference type="EMBL" id="JH993010">
    <property type="protein sequence ID" value="EKX43427.1"/>
    <property type="molecule type" value="Genomic_DNA"/>
</dbReference>
<sequence length="155" mass="17563">MQGKGDKFMMQARDIQVIDNDCAVNVVFNLPQVHKDEKVSSPRRATYHPPPKRFLRSRPGSACMSDPGSDLSSMMRSSSATDLQQTRVDVNMPNRGMTRSCSDNILHALTGFGHDEEMSEYEKSIIARRMRNRQVGVQIAREESRPLARFITVHL</sequence>
<feature type="compositionally biased region" description="Low complexity" evidence="1">
    <location>
        <begin position="69"/>
        <end position="79"/>
    </location>
</feature>
<dbReference type="GeneID" id="17300159"/>
<feature type="region of interest" description="Disordered" evidence="1">
    <location>
        <begin position="38"/>
        <end position="83"/>
    </location>
</feature>
<organism evidence="2">
    <name type="scientific">Guillardia theta (strain CCMP2712)</name>
    <name type="common">Cryptophyte</name>
    <dbReference type="NCBI Taxonomy" id="905079"/>
    <lineage>
        <taxon>Eukaryota</taxon>
        <taxon>Cryptophyceae</taxon>
        <taxon>Pyrenomonadales</taxon>
        <taxon>Geminigeraceae</taxon>
        <taxon>Guillardia</taxon>
    </lineage>
</organism>